<gene>
    <name evidence="1" type="ORF">ABIC55_002953</name>
</gene>
<accession>A0ABV2K9U3</accession>
<dbReference type="EMBL" id="JBEPME010000004">
    <property type="protein sequence ID" value="MET3657856.1"/>
    <property type="molecule type" value="Genomic_DNA"/>
</dbReference>
<proteinExistence type="predicted"/>
<evidence type="ECO:0000313" key="2">
    <source>
        <dbReference type="Proteomes" id="UP001549104"/>
    </source>
</evidence>
<sequence length="81" mass="9287">MVQQLTIFDAVPVKEAFAVGDAVEVVVNVEEKDVEDYYYLKLYEGSEGQVVKVLPLRQYEVLFAKSNQIGIFRQSELKRSE</sequence>
<dbReference type="RefSeq" id="WP_354313594.1">
    <property type="nucleotide sequence ID" value="NZ_JBEPME010000004.1"/>
</dbReference>
<organism evidence="1 2">
    <name type="scientific">Sporosarcina psychrophila</name>
    <name type="common">Bacillus psychrophilus</name>
    <dbReference type="NCBI Taxonomy" id="1476"/>
    <lineage>
        <taxon>Bacteria</taxon>
        <taxon>Bacillati</taxon>
        <taxon>Bacillota</taxon>
        <taxon>Bacilli</taxon>
        <taxon>Bacillales</taxon>
        <taxon>Caryophanaceae</taxon>
        <taxon>Sporosarcina</taxon>
    </lineage>
</organism>
<dbReference type="GO" id="GO:0005840">
    <property type="term" value="C:ribosome"/>
    <property type="evidence" value="ECO:0007669"/>
    <property type="project" value="UniProtKB-KW"/>
</dbReference>
<keyword evidence="2" id="KW-1185">Reference proteome</keyword>
<keyword evidence="1" id="KW-0687">Ribonucleoprotein</keyword>
<dbReference type="Proteomes" id="UP001549104">
    <property type="component" value="Unassembled WGS sequence"/>
</dbReference>
<reference evidence="1 2" key="1">
    <citation type="submission" date="2024-06" db="EMBL/GenBank/DDBJ databases">
        <title>Sorghum-associated microbial communities from plants grown in Nebraska, USA.</title>
        <authorList>
            <person name="Schachtman D."/>
        </authorList>
    </citation>
    <scope>NUCLEOTIDE SEQUENCE [LARGE SCALE GENOMIC DNA]</scope>
    <source>
        <strain evidence="1 2">1288</strain>
    </source>
</reference>
<keyword evidence="1" id="KW-0689">Ribosomal protein</keyword>
<comment type="caution">
    <text evidence="1">The sequence shown here is derived from an EMBL/GenBank/DDBJ whole genome shotgun (WGS) entry which is preliminary data.</text>
</comment>
<protein>
    <submittedName>
        <fullName evidence="1">Ribosomal protein L21E</fullName>
    </submittedName>
</protein>
<evidence type="ECO:0000313" key="1">
    <source>
        <dbReference type="EMBL" id="MET3657856.1"/>
    </source>
</evidence>
<name>A0ABV2K9U3_SPOPS</name>